<keyword evidence="3" id="KW-1185">Reference proteome</keyword>
<gene>
    <name evidence="2" type="ORF">MERR_LOCUS16998</name>
</gene>
<dbReference type="AlphaFoldDB" id="A0A6D2IWC3"/>
<dbReference type="Proteomes" id="UP000467841">
    <property type="component" value="Unassembled WGS sequence"/>
</dbReference>
<keyword evidence="1" id="KW-0812">Transmembrane</keyword>
<sequence>MSRARKHWLNVRGPDLSAAMSRARKHWLIVIGPDLSAVGMITLVYSLSGILVKRRLRLLHLESTEDNARDIEVRSKEFFFVVVSGTRRVLLLALSIVSLSKLRSKEESPSSSFI</sequence>
<keyword evidence="1" id="KW-0472">Membrane</keyword>
<organism evidence="2 3">
    <name type="scientific">Microthlaspi erraticum</name>
    <dbReference type="NCBI Taxonomy" id="1685480"/>
    <lineage>
        <taxon>Eukaryota</taxon>
        <taxon>Viridiplantae</taxon>
        <taxon>Streptophyta</taxon>
        <taxon>Embryophyta</taxon>
        <taxon>Tracheophyta</taxon>
        <taxon>Spermatophyta</taxon>
        <taxon>Magnoliopsida</taxon>
        <taxon>eudicotyledons</taxon>
        <taxon>Gunneridae</taxon>
        <taxon>Pentapetalae</taxon>
        <taxon>rosids</taxon>
        <taxon>malvids</taxon>
        <taxon>Brassicales</taxon>
        <taxon>Brassicaceae</taxon>
        <taxon>Coluteocarpeae</taxon>
        <taxon>Microthlaspi</taxon>
    </lineage>
</organism>
<evidence type="ECO:0000313" key="3">
    <source>
        <dbReference type="Proteomes" id="UP000467841"/>
    </source>
</evidence>
<accession>A0A6D2IWC3</accession>
<keyword evidence="1" id="KW-1133">Transmembrane helix</keyword>
<dbReference type="EMBL" id="CACVBM020001085">
    <property type="protein sequence ID" value="CAA7029763.1"/>
    <property type="molecule type" value="Genomic_DNA"/>
</dbReference>
<feature type="transmembrane region" description="Helical" evidence="1">
    <location>
        <begin position="27"/>
        <end position="52"/>
    </location>
</feature>
<protein>
    <submittedName>
        <fullName evidence="2">Uncharacterized protein</fullName>
    </submittedName>
</protein>
<evidence type="ECO:0000313" key="2">
    <source>
        <dbReference type="EMBL" id="CAA7029763.1"/>
    </source>
</evidence>
<evidence type="ECO:0000256" key="1">
    <source>
        <dbReference type="SAM" id="Phobius"/>
    </source>
</evidence>
<proteinExistence type="predicted"/>
<comment type="caution">
    <text evidence="2">The sequence shown here is derived from an EMBL/GenBank/DDBJ whole genome shotgun (WGS) entry which is preliminary data.</text>
</comment>
<name>A0A6D2IWC3_9BRAS</name>
<reference evidence="2" key="1">
    <citation type="submission" date="2020-01" db="EMBL/GenBank/DDBJ databases">
        <authorList>
            <person name="Mishra B."/>
        </authorList>
    </citation>
    <scope>NUCLEOTIDE SEQUENCE [LARGE SCALE GENOMIC DNA]</scope>
</reference>